<evidence type="ECO:0000313" key="2">
    <source>
        <dbReference type="EMBL" id="MCK0536844.1"/>
    </source>
</evidence>
<feature type="domain" description="DUF4136" evidence="1">
    <location>
        <begin position="39"/>
        <end position="189"/>
    </location>
</feature>
<dbReference type="Gene3D" id="3.30.160.670">
    <property type="match status" value="1"/>
</dbReference>
<name>A0ABT0E4W1_9GAMM</name>
<dbReference type="RefSeq" id="WP_246948632.1">
    <property type="nucleotide sequence ID" value="NZ_JALKII010000002.1"/>
</dbReference>
<sequence length="191" mass="21544">MLHDLTSRGALRRRTDFLRAAFAALPLLWLLTGCASVIIDYDREARFTGYTSYAFMAPTDDKDYLTLDAARIERSLNRELTARGLAPALEEDADILVRYDIETEIRNESSGFSYGLGYGRGAFGLGVMTPPDSHEVREGKLVVEFVTPEDKRAIWRGAARRNLTEGMRPDARQALVDQLITEMLEKYPPRP</sequence>
<proteinExistence type="predicted"/>
<reference evidence="2" key="1">
    <citation type="submission" date="2022-04" db="EMBL/GenBank/DDBJ databases">
        <title>Alcanivorax sp. CY1518 draft genome sequence.</title>
        <authorList>
            <person name="Zhao G."/>
            <person name="An M."/>
        </authorList>
    </citation>
    <scope>NUCLEOTIDE SEQUENCE</scope>
    <source>
        <strain evidence="2">CY1518</strain>
    </source>
</reference>
<comment type="caution">
    <text evidence="2">The sequence shown here is derived from an EMBL/GenBank/DDBJ whole genome shotgun (WGS) entry which is preliminary data.</text>
</comment>
<evidence type="ECO:0000313" key="3">
    <source>
        <dbReference type="Proteomes" id="UP001165524"/>
    </source>
</evidence>
<keyword evidence="3" id="KW-1185">Reference proteome</keyword>
<dbReference type="Pfam" id="PF13590">
    <property type="entry name" value="DUF4136"/>
    <property type="match status" value="1"/>
</dbReference>
<dbReference type="EMBL" id="JALKII010000002">
    <property type="protein sequence ID" value="MCK0536844.1"/>
    <property type="molecule type" value="Genomic_DNA"/>
</dbReference>
<protein>
    <submittedName>
        <fullName evidence="2">DUF4136 domain-containing protein</fullName>
    </submittedName>
</protein>
<evidence type="ECO:0000259" key="1">
    <source>
        <dbReference type="Pfam" id="PF13590"/>
    </source>
</evidence>
<dbReference type="InterPro" id="IPR025411">
    <property type="entry name" value="DUF4136"/>
</dbReference>
<organism evidence="2 3">
    <name type="scientific">Alcanivorax quisquiliarum</name>
    <dbReference type="NCBI Taxonomy" id="2933565"/>
    <lineage>
        <taxon>Bacteria</taxon>
        <taxon>Pseudomonadati</taxon>
        <taxon>Pseudomonadota</taxon>
        <taxon>Gammaproteobacteria</taxon>
        <taxon>Oceanospirillales</taxon>
        <taxon>Alcanivoracaceae</taxon>
        <taxon>Alcanivorax</taxon>
    </lineage>
</organism>
<gene>
    <name evidence="2" type="ORF">MU846_03905</name>
</gene>
<dbReference type="Proteomes" id="UP001165524">
    <property type="component" value="Unassembled WGS sequence"/>
</dbReference>
<accession>A0ABT0E4W1</accession>